<comment type="catalytic activity">
    <reaction evidence="1">
        <text>[protein]-peptidylproline (omega=180) = [protein]-peptidylproline (omega=0)</text>
        <dbReference type="Rhea" id="RHEA:16237"/>
        <dbReference type="Rhea" id="RHEA-COMP:10747"/>
        <dbReference type="Rhea" id="RHEA-COMP:10748"/>
        <dbReference type="ChEBI" id="CHEBI:83833"/>
        <dbReference type="ChEBI" id="CHEBI:83834"/>
        <dbReference type="EC" id="5.2.1.8"/>
    </reaction>
</comment>
<protein>
    <recommendedName>
        <fullName evidence="4">Parvulin-like PPIase</fullName>
        <ecNumber evidence="3">5.2.1.8</ecNumber>
    </recommendedName>
    <alternativeName>
        <fullName evidence="6">Peptidyl-prolyl cis-trans isomerase plp</fullName>
    </alternativeName>
    <alternativeName>
        <fullName evidence="7">Rotamase plp</fullName>
    </alternativeName>
</protein>
<proteinExistence type="inferred from homology"/>
<feature type="domain" description="PpiC" evidence="10">
    <location>
        <begin position="148"/>
        <end position="238"/>
    </location>
</feature>
<dbReference type="Gene3D" id="3.10.50.40">
    <property type="match status" value="1"/>
</dbReference>
<dbReference type="RefSeq" id="WP_086469924.1">
    <property type="nucleotide sequence ID" value="NZ_FXWK01000001.1"/>
</dbReference>
<dbReference type="EC" id="5.2.1.8" evidence="3"/>
<dbReference type="PROSITE" id="PS50198">
    <property type="entry name" value="PPIC_PPIASE_2"/>
    <property type="match status" value="1"/>
</dbReference>
<evidence type="ECO:0000256" key="7">
    <source>
        <dbReference type="ARBA" id="ARBA00031484"/>
    </source>
</evidence>
<evidence type="ECO:0000256" key="9">
    <source>
        <dbReference type="SAM" id="SignalP"/>
    </source>
</evidence>
<comment type="similarity">
    <text evidence="2">Belongs to the PpiC/parvulin rotamase family.</text>
</comment>
<organism evidence="11 12">
    <name type="scientific">Devosia lucknowensis</name>
    <dbReference type="NCBI Taxonomy" id="1096929"/>
    <lineage>
        <taxon>Bacteria</taxon>
        <taxon>Pseudomonadati</taxon>
        <taxon>Pseudomonadota</taxon>
        <taxon>Alphaproteobacteria</taxon>
        <taxon>Hyphomicrobiales</taxon>
        <taxon>Devosiaceae</taxon>
        <taxon>Devosia</taxon>
    </lineage>
</organism>
<feature type="chain" id="PRO_5012667125" description="Parvulin-like PPIase" evidence="9">
    <location>
        <begin position="27"/>
        <end position="289"/>
    </location>
</feature>
<dbReference type="SUPFAM" id="SSF54534">
    <property type="entry name" value="FKBP-like"/>
    <property type="match status" value="1"/>
</dbReference>
<gene>
    <name evidence="11" type="ORF">SAMN06295905_1619</name>
</gene>
<evidence type="ECO:0000256" key="3">
    <source>
        <dbReference type="ARBA" id="ARBA00013194"/>
    </source>
</evidence>
<reference evidence="12" key="1">
    <citation type="submission" date="2017-04" db="EMBL/GenBank/DDBJ databases">
        <authorList>
            <person name="Varghese N."/>
            <person name="Submissions S."/>
        </authorList>
    </citation>
    <scope>NUCLEOTIDE SEQUENCE [LARGE SCALE GENOMIC DNA]</scope>
</reference>
<evidence type="ECO:0000256" key="1">
    <source>
        <dbReference type="ARBA" id="ARBA00000971"/>
    </source>
</evidence>
<dbReference type="Proteomes" id="UP000194474">
    <property type="component" value="Unassembled WGS sequence"/>
</dbReference>
<keyword evidence="8 11" id="KW-0413">Isomerase</keyword>
<feature type="signal peptide" evidence="9">
    <location>
        <begin position="1"/>
        <end position="26"/>
    </location>
</feature>
<dbReference type="OrthoDB" id="14196at2"/>
<dbReference type="InterPro" id="IPR000297">
    <property type="entry name" value="PPIase_PpiC"/>
</dbReference>
<dbReference type="InterPro" id="IPR050245">
    <property type="entry name" value="PrsA_foldase"/>
</dbReference>
<name>A0A1Y6F7F2_9HYPH</name>
<keyword evidence="5 8" id="KW-0697">Rotamase</keyword>
<evidence type="ECO:0000259" key="10">
    <source>
        <dbReference type="PROSITE" id="PS50198"/>
    </source>
</evidence>
<dbReference type="PANTHER" id="PTHR47245">
    <property type="entry name" value="PEPTIDYLPROLYL ISOMERASE"/>
    <property type="match status" value="1"/>
</dbReference>
<evidence type="ECO:0000256" key="4">
    <source>
        <dbReference type="ARBA" id="ARBA00018370"/>
    </source>
</evidence>
<dbReference type="PANTHER" id="PTHR47245:SF2">
    <property type="entry name" value="PEPTIDYL-PROLYL CIS-TRANS ISOMERASE HP_0175-RELATED"/>
    <property type="match status" value="1"/>
</dbReference>
<evidence type="ECO:0000256" key="8">
    <source>
        <dbReference type="PROSITE-ProRule" id="PRU00278"/>
    </source>
</evidence>
<dbReference type="GO" id="GO:0003755">
    <property type="term" value="F:peptidyl-prolyl cis-trans isomerase activity"/>
    <property type="evidence" value="ECO:0007669"/>
    <property type="project" value="UniProtKB-KW"/>
</dbReference>
<evidence type="ECO:0000256" key="6">
    <source>
        <dbReference type="ARBA" id="ARBA00030642"/>
    </source>
</evidence>
<dbReference type="Pfam" id="PF00639">
    <property type="entry name" value="Rotamase"/>
    <property type="match status" value="1"/>
</dbReference>
<evidence type="ECO:0000256" key="2">
    <source>
        <dbReference type="ARBA" id="ARBA00007656"/>
    </source>
</evidence>
<evidence type="ECO:0000256" key="5">
    <source>
        <dbReference type="ARBA" id="ARBA00023110"/>
    </source>
</evidence>
<sequence>MNISFKTSLFAAALSCLVLLPGAVAGQESDQAGNLRAEQPTVIARVGDVEITGVDIAVIAEKSLDRLAQMSAEERADYLMQTAIDLNLMALAAQDLGLDDNEVFQRRLAFEQTRLLQELFIQHVVSGATDETALQGAYETYVAGYRPVAERSFGHILAETQEAADQILARLEAGEDFETVAREMSADPSAQVSADLGFMAEGEMIAPLSDAGFALGSVGDITSPIATQFGWHILKFEDERTSAPDSFEDKRSELGSTLVEAALASELAALGEKYGTVILESDTGADPAD</sequence>
<dbReference type="AlphaFoldDB" id="A0A1Y6F7F2"/>
<keyword evidence="12" id="KW-1185">Reference proteome</keyword>
<dbReference type="EMBL" id="FXWK01000001">
    <property type="protein sequence ID" value="SMQ68662.1"/>
    <property type="molecule type" value="Genomic_DNA"/>
</dbReference>
<evidence type="ECO:0000313" key="11">
    <source>
        <dbReference type="EMBL" id="SMQ68662.1"/>
    </source>
</evidence>
<dbReference type="InterPro" id="IPR046357">
    <property type="entry name" value="PPIase_dom_sf"/>
</dbReference>
<evidence type="ECO:0000313" key="12">
    <source>
        <dbReference type="Proteomes" id="UP000194474"/>
    </source>
</evidence>
<accession>A0A1Y6F7F2</accession>
<keyword evidence="9" id="KW-0732">Signal</keyword>